<evidence type="ECO:0000313" key="1">
    <source>
        <dbReference type="EMBL" id="GEP58307.1"/>
    </source>
</evidence>
<keyword evidence="2" id="KW-1185">Reference proteome</keyword>
<reference evidence="1 2" key="1">
    <citation type="submission" date="2019-07" db="EMBL/GenBank/DDBJ databases">
        <title>Whole genome shotgun sequence of Reyranella soli NBRC 108950.</title>
        <authorList>
            <person name="Hosoyama A."/>
            <person name="Uohara A."/>
            <person name="Ohji S."/>
            <person name="Ichikawa N."/>
        </authorList>
    </citation>
    <scope>NUCLEOTIDE SEQUENCE [LARGE SCALE GENOMIC DNA]</scope>
    <source>
        <strain evidence="1 2">NBRC 108950</strain>
    </source>
</reference>
<accession>A0A512NH73</accession>
<proteinExistence type="predicted"/>
<protein>
    <submittedName>
        <fullName evidence="1">Uncharacterized protein</fullName>
    </submittedName>
</protein>
<dbReference type="AlphaFoldDB" id="A0A512NH73"/>
<dbReference type="Proteomes" id="UP000321058">
    <property type="component" value="Unassembled WGS sequence"/>
</dbReference>
<name>A0A512NH73_9HYPH</name>
<gene>
    <name evidence="1" type="ORF">RSO01_54730</name>
</gene>
<dbReference type="OrthoDB" id="1495368at2"/>
<evidence type="ECO:0000313" key="2">
    <source>
        <dbReference type="Proteomes" id="UP000321058"/>
    </source>
</evidence>
<organism evidence="1 2">
    <name type="scientific">Reyranella soli</name>
    <dbReference type="NCBI Taxonomy" id="1230389"/>
    <lineage>
        <taxon>Bacteria</taxon>
        <taxon>Pseudomonadati</taxon>
        <taxon>Pseudomonadota</taxon>
        <taxon>Alphaproteobacteria</taxon>
        <taxon>Hyphomicrobiales</taxon>
        <taxon>Reyranellaceae</taxon>
        <taxon>Reyranella</taxon>
    </lineage>
</organism>
<comment type="caution">
    <text evidence="1">The sequence shown here is derived from an EMBL/GenBank/DDBJ whole genome shotgun (WGS) entry which is preliminary data.</text>
</comment>
<sequence length="71" mass="7884">MAQVIESCFICDGRYRILWVKAVGPHPQRIIEIEDIDGRARFHGSGADLARLAFSIKRAQAKVQPQGHTGP</sequence>
<dbReference type="EMBL" id="BKAJ01000097">
    <property type="protein sequence ID" value="GEP58307.1"/>
    <property type="molecule type" value="Genomic_DNA"/>
</dbReference>
<dbReference type="RefSeq" id="WP_147153412.1">
    <property type="nucleotide sequence ID" value="NZ_BKAJ01000097.1"/>
</dbReference>